<reference evidence="1" key="1">
    <citation type="submission" date="2022-03" db="EMBL/GenBank/DDBJ databases">
        <authorList>
            <person name="Sayadi A."/>
        </authorList>
    </citation>
    <scope>NUCLEOTIDE SEQUENCE</scope>
</reference>
<organism evidence="1 2">
    <name type="scientific">Acanthoscelides obtectus</name>
    <name type="common">Bean weevil</name>
    <name type="synonym">Bruchus obtectus</name>
    <dbReference type="NCBI Taxonomy" id="200917"/>
    <lineage>
        <taxon>Eukaryota</taxon>
        <taxon>Metazoa</taxon>
        <taxon>Ecdysozoa</taxon>
        <taxon>Arthropoda</taxon>
        <taxon>Hexapoda</taxon>
        <taxon>Insecta</taxon>
        <taxon>Pterygota</taxon>
        <taxon>Neoptera</taxon>
        <taxon>Endopterygota</taxon>
        <taxon>Coleoptera</taxon>
        <taxon>Polyphaga</taxon>
        <taxon>Cucujiformia</taxon>
        <taxon>Chrysomeloidea</taxon>
        <taxon>Chrysomelidae</taxon>
        <taxon>Bruchinae</taxon>
        <taxon>Bruchini</taxon>
        <taxon>Acanthoscelides</taxon>
    </lineage>
</organism>
<comment type="caution">
    <text evidence="1">The sequence shown here is derived from an EMBL/GenBank/DDBJ whole genome shotgun (WGS) entry which is preliminary data.</text>
</comment>
<evidence type="ECO:0000313" key="1">
    <source>
        <dbReference type="EMBL" id="CAH1985678.1"/>
    </source>
</evidence>
<gene>
    <name evidence="1" type="ORF">ACAOBT_LOCUS16815</name>
</gene>
<dbReference type="EMBL" id="CAKOFQ010006984">
    <property type="protein sequence ID" value="CAH1985678.1"/>
    <property type="molecule type" value="Genomic_DNA"/>
</dbReference>
<evidence type="ECO:0000313" key="2">
    <source>
        <dbReference type="Proteomes" id="UP001152888"/>
    </source>
</evidence>
<keyword evidence="2" id="KW-1185">Reference proteome</keyword>
<dbReference type="AlphaFoldDB" id="A0A9P0PJ00"/>
<sequence length="80" mass="9286">MMPLVIEQYRSDPKNFLREICLSDEPHSGRPKITNNEDRGCGRKFQDNVPRTCRNVQMAILQNVLLSGSLMALTYFERLE</sequence>
<name>A0A9P0PJ00_ACAOB</name>
<accession>A0A9P0PJ00</accession>
<dbReference type="Proteomes" id="UP001152888">
    <property type="component" value="Unassembled WGS sequence"/>
</dbReference>
<proteinExistence type="predicted"/>
<protein>
    <submittedName>
        <fullName evidence="1">Uncharacterized protein</fullName>
    </submittedName>
</protein>